<dbReference type="InterPro" id="IPR000531">
    <property type="entry name" value="Beta-barrel_TonB"/>
</dbReference>
<evidence type="ECO:0000313" key="15">
    <source>
        <dbReference type="EMBL" id="VVE14085.1"/>
    </source>
</evidence>
<dbReference type="PROSITE" id="PS52016">
    <property type="entry name" value="TONB_DEPENDENT_REC_3"/>
    <property type="match status" value="1"/>
</dbReference>
<keyword evidence="3 11" id="KW-1134">Transmembrane beta strand</keyword>
<keyword evidence="8 12" id="KW-0798">TonB box</keyword>
<evidence type="ECO:0000256" key="1">
    <source>
        <dbReference type="ARBA" id="ARBA00004571"/>
    </source>
</evidence>
<dbReference type="PANTHER" id="PTHR32552:SF81">
    <property type="entry name" value="TONB-DEPENDENT OUTER MEMBRANE RECEPTOR"/>
    <property type="match status" value="1"/>
</dbReference>
<keyword evidence="5 11" id="KW-0812">Transmembrane</keyword>
<evidence type="ECO:0000256" key="7">
    <source>
        <dbReference type="ARBA" id="ARBA00023065"/>
    </source>
</evidence>
<organism evidence="15 16">
    <name type="scientific">Pandoraea horticolens</name>
    <dbReference type="NCBI Taxonomy" id="2508298"/>
    <lineage>
        <taxon>Bacteria</taxon>
        <taxon>Pseudomonadati</taxon>
        <taxon>Pseudomonadota</taxon>
        <taxon>Betaproteobacteria</taxon>
        <taxon>Burkholderiales</taxon>
        <taxon>Burkholderiaceae</taxon>
        <taxon>Pandoraea</taxon>
    </lineage>
</organism>
<keyword evidence="6" id="KW-0408">Iron</keyword>
<dbReference type="Proteomes" id="UP000343317">
    <property type="component" value="Unassembled WGS sequence"/>
</dbReference>
<dbReference type="AlphaFoldDB" id="A0A5E4VT18"/>
<evidence type="ECO:0000256" key="10">
    <source>
        <dbReference type="ARBA" id="ARBA00023237"/>
    </source>
</evidence>
<dbReference type="Pfam" id="PF00593">
    <property type="entry name" value="TonB_dep_Rec_b-barrel"/>
    <property type="match status" value="1"/>
</dbReference>
<dbReference type="PANTHER" id="PTHR32552">
    <property type="entry name" value="FERRICHROME IRON RECEPTOR-RELATED"/>
    <property type="match status" value="1"/>
</dbReference>
<keyword evidence="16" id="KW-1185">Reference proteome</keyword>
<feature type="domain" description="TonB-dependent receptor-like beta-barrel" evidence="13">
    <location>
        <begin position="309"/>
        <end position="742"/>
    </location>
</feature>
<evidence type="ECO:0000259" key="14">
    <source>
        <dbReference type="Pfam" id="PF07715"/>
    </source>
</evidence>
<keyword evidence="10 11" id="KW-0998">Cell outer membrane</keyword>
<evidence type="ECO:0000256" key="4">
    <source>
        <dbReference type="ARBA" id="ARBA00022496"/>
    </source>
</evidence>
<evidence type="ECO:0000313" key="16">
    <source>
        <dbReference type="Proteomes" id="UP000343317"/>
    </source>
</evidence>
<evidence type="ECO:0000256" key="8">
    <source>
        <dbReference type="ARBA" id="ARBA00023077"/>
    </source>
</evidence>
<sequence>MYGDYTVIHNRRSKALNFRSRGCAAIGTRPVARYGVLLAGPALGLTVLCAHAQTAAPAVDVQAAEVAIPKPVDKGASSAATATLNTVEITANRRREPAREVPMQVNALSAEELERKGDKSMGDYLSKEPGVSFTSEGAGKAQVSMRGVTMGADTSPTIGVYIDDVPFGSSTIYGSGASLALDMGLLDLNHIELLRGPQGTLYGAGAMGGLLKYVTNEPDTEGGFSGRVGLGLSGNRGGGLSHTENAVLNVPIKEDVAALRVSAFNQKDGGYINRIGSSPESGVNGSSKQGGRASLLLTPTKDLTVRLTATGQYVKRDGTGYVDYGYLTKQPLYGDLTQSRLVDEPFNQTVQVYSAGIEYDFGWARLNSVTAYQTIRTDSGQDDSALASAANMMAGAPLFTRGGSNQLVNTKKFTQEFRLTSPSSRSLEWVAGLFYTNERSSNSQRATLTGPNAAVNWYSADMPSTYKEYAAYGDLTYRFTSRLSATAGLRVAHNRQDFSQELSGIAAGGSRTLASQSSDTSKTFLFALNYLVTNDSSVFGRIASGYRPGGPQPSLFNPITAQATPSTFKPDTLISYELGYKADFFDKRASTSVSVFNIEWKDVQLFDVVNSVGVISNGGQARSRGVEFFGSLAPTPQWRLSAALTYTDARLTQDVPGVQAKSGDRMPNTPTLSASANLDYYFTVASYKAFVGATATYVGPRDSGFPGSIAAPDFKMPGYFKADLRAGIDFRKANVSLFIQNLFDKRGIQSVQTVKVPYGGPAQVAVIRPRTFGMQVDVPF</sequence>
<dbReference type="InterPro" id="IPR036942">
    <property type="entry name" value="Beta-barrel_TonB_sf"/>
</dbReference>
<evidence type="ECO:0000259" key="13">
    <source>
        <dbReference type="Pfam" id="PF00593"/>
    </source>
</evidence>
<keyword evidence="7" id="KW-0406">Ion transport</keyword>
<comment type="similarity">
    <text evidence="11 12">Belongs to the TonB-dependent receptor family.</text>
</comment>
<dbReference type="GO" id="GO:0006826">
    <property type="term" value="P:iron ion transport"/>
    <property type="evidence" value="ECO:0007669"/>
    <property type="project" value="UniProtKB-KW"/>
</dbReference>
<dbReference type="GO" id="GO:0009279">
    <property type="term" value="C:cell outer membrane"/>
    <property type="evidence" value="ECO:0007669"/>
    <property type="project" value="UniProtKB-SubCell"/>
</dbReference>
<proteinExistence type="inferred from homology"/>
<keyword evidence="4" id="KW-0410">Iron transport</keyword>
<dbReference type="Pfam" id="PF07715">
    <property type="entry name" value="Plug"/>
    <property type="match status" value="1"/>
</dbReference>
<dbReference type="EMBL" id="CABPSM010000007">
    <property type="protein sequence ID" value="VVE14085.1"/>
    <property type="molecule type" value="Genomic_DNA"/>
</dbReference>
<protein>
    <submittedName>
        <fullName evidence="15">Ligand-gated channel</fullName>
    </submittedName>
</protein>
<evidence type="ECO:0000256" key="12">
    <source>
        <dbReference type="RuleBase" id="RU003357"/>
    </source>
</evidence>
<gene>
    <name evidence="15" type="ORF">PHO31112_02780</name>
</gene>
<comment type="subcellular location">
    <subcellularLocation>
        <location evidence="1 11">Cell outer membrane</location>
        <topology evidence="1 11">Multi-pass membrane protein</topology>
    </subcellularLocation>
</comment>
<keyword evidence="2 11" id="KW-0813">Transport</keyword>
<dbReference type="Gene3D" id="2.40.170.20">
    <property type="entry name" value="TonB-dependent receptor, beta-barrel domain"/>
    <property type="match status" value="1"/>
</dbReference>
<evidence type="ECO:0000256" key="9">
    <source>
        <dbReference type="ARBA" id="ARBA00023136"/>
    </source>
</evidence>
<name>A0A5E4VT18_9BURK</name>
<dbReference type="CDD" id="cd01347">
    <property type="entry name" value="ligand_gated_channel"/>
    <property type="match status" value="1"/>
</dbReference>
<reference evidence="15 16" key="1">
    <citation type="submission" date="2019-08" db="EMBL/GenBank/DDBJ databases">
        <authorList>
            <person name="Peeters C."/>
        </authorList>
    </citation>
    <scope>NUCLEOTIDE SEQUENCE [LARGE SCALE GENOMIC DNA]</scope>
    <source>
        <strain evidence="15 16">LMG 31112</strain>
    </source>
</reference>
<evidence type="ECO:0000256" key="3">
    <source>
        <dbReference type="ARBA" id="ARBA00022452"/>
    </source>
</evidence>
<dbReference type="InterPro" id="IPR039426">
    <property type="entry name" value="TonB-dep_rcpt-like"/>
</dbReference>
<evidence type="ECO:0000256" key="5">
    <source>
        <dbReference type="ARBA" id="ARBA00022692"/>
    </source>
</evidence>
<evidence type="ECO:0000256" key="2">
    <source>
        <dbReference type="ARBA" id="ARBA00022448"/>
    </source>
</evidence>
<feature type="domain" description="TonB-dependent receptor plug" evidence="14">
    <location>
        <begin position="98"/>
        <end position="209"/>
    </location>
</feature>
<evidence type="ECO:0000256" key="11">
    <source>
        <dbReference type="PROSITE-ProRule" id="PRU01360"/>
    </source>
</evidence>
<dbReference type="SUPFAM" id="SSF56935">
    <property type="entry name" value="Porins"/>
    <property type="match status" value="1"/>
</dbReference>
<dbReference type="InterPro" id="IPR012910">
    <property type="entry name" value="Plug_dom"/>
</dbReference>
<keyword evidence="9 11" id="KW-0472">Membrane</keyword>
<accession>A0A5E4VT18</accession>
<evidence type="ECO:0000256" key="6">
    <source>
        <dbReference type="ARBA" id="ARBA00023004"/>
    </source>
</evidence>